<dbReference type="GO" id="GO:0000981">
    <property type="term" value="F:DNA-binding transcription factor activity, RNA polymerase II-specific"/>
    <property type="evidence" value="ECO:0007669"/>
    <property type="project" value="TreeGrafter"/>
</dbReference>
<comment type="subcellular location">
    <subcellularLocation>
        <location evidence="1">Nucleus</location>
    </subcellularLocation>
</comment>
<dbReference type="Gene3D" id="3.30.450.20">
    <property type="entry name" value="PAS domain"/>
    <property type="match status" value="1"/>
</dbReference>
<dbReference type="CDD" id="cd00130">
    <property type="entry name" value="PAS"/>
    <property type="match status" value="1"/>
</dbReference>
<dbReference type="GO" id="GO:0071456">
    <property type="term" value="P:cellular response to hypoxia"/>
    <property type="evidence" value="ECO:0007669"/>
    <property type="project" value="TreeGrafter"/>
</dbReference>
<dbReference type="AlphaFoldDB" id="A0A1I7WLN6"/>
<keyword evidence="4" id="KW-0539">Nucleus</keyword>
<proteinExistence type="predicted"/>
<dbReference type="PANTHER" id="PTHR23043:SF17">
    <property type="entry name" value="PROTEIN SIMILAR"/>
    <property type="match status" value="1"/>
</dbReference>
<dbReference type="Pfam" id="PF14598">
    <property type="entry name" value="PAS_11"/>
    <property type="match status" value="1"/>
</dbReference>
<dbReference type="Proteomes" id="UP000095283">
    <property type="component" value="Unplaced"/>
</dbReference>
<dbReference type="SUPFAM" id="SSF55785">
    <property type="entry name" value="PYP-like sensor domain (PAS domain)"/>
    <property type="match status" value="1"/>
</dbReference>
<evidence type="ECO:0000313" key="5">
    <source>
        <dbReference type="Proteomes" id="UP000095283"/>
    </source>
</evidence>
<reference evidence="6" key="1">
    <citation type="submission" date="2016-11" db="UniProtKB">
        <authorList>
            <consortium name="WormBaseParasite"/>
        </authorList>
    </citation>
    <scope>IDENTIFICATION</scope>
</reference>
<evidence type="ECO:0000256" key="2">
    <source>
        <dbReference type="ARBA" id="ARBA00023015"/>
    </source>
</evidence>
<evidence type="ECO:0000256" key="4">
    <source>
        <dbReference type="ARBA" id="ARBA00023242"/>
    </source>
</evidence>
<dbReference type="GO" id="GO:0010557">
    <property type="term" value="P:positive regulation of macromolecule biosynthetic process"/>
    <property type="evidence" value="ECO:0007669"/>
    <property type="project" value="UniProtKB-ARBA"/>
</dbReference>
<evidence type="ECO:0000256" key="1">
    <source>
        <dbReference type="ARBA" id="ARBA00004123"/>
    </source>
</evidence>
<dbReference type="InterPro" id="IPR000014">
    <property type="entry name" value="PAS"/>
</dbReference>
<organism evidence="5 6">
    <name type="scientific">Heterorhabditis bacteriophora</name>
    <name type="common">Entomopathogenic nematode worm</name>
    <dbReference type="NCBI Taxonomy" id="37862"/>
    <lineage>
        <taxon>Eukaryota</taxon>
        <taxon>Metazoa</taxon>
        <taxon>Ecdysozoa</taxon>
        <taxon>Nematoda</taxon>
        <taxon>Chromadorea</taxon>
        <taxon>Rhabditida</taxon>
        <taxon>Rhabditina</taxon>
        <taxon>Rhabditomorpha</taxon>
        <taxon>Strongyloidea</taxon>
        <taxon>Heterorhabditidae</taxon>
        <taxon>Heterorhabditis</taxon>
    </lineage>
</organism>
<protein>
    <submittedName>
        <fullName evidence="6">PAS domain-containing protein</fullName>
    </submittedName>
</protein>
<keyword evidence="5" id="KW-1185">Reference proteome</keyword>
<keyword evidence="2" id="KW-0805">Transcription regulation</keyword>
<dbReference type="GO" id="GO:0005634">
    <property type="term" value="C:nucleus"/>
    <property type="evidence" value="ECO:0007669"/>
    <property type="project" value="UniProtKB-SubCell"/>
</dbReference>
<name>A0A1I7WLN6_HETBA</name>
<evidence type="ECO:0000256" key="3">
    <source>
        <dbReference type="ARBA" id="ARBA00023163"/>
    </source>
</evidence>
<accession>A0A1I7WLN6</accession>
<dbReference type="InterPro" id="IPR035965">
    <property type="entry name" value="PAS-like_dom_sf"/>
</dbReference>
<dbReference type="GO" id="GO:0000977">
    <property type="term" value="F:RNA polymerase II transcription regulatory region sequence-specific DNA binding"/>
    <property type="evidence" value="ECO:0007669"/>
    <property type="project" value="TreeGrafter"/>
</dbReference>
<dbReference type="WBParaSite" id="Hba_06056">
    <property type="protein sequence ID" value="Hba_06056"/>
    <property type="gene ID" value="Hba_06056"/>
</dbReference>
<evidence type="ECO:0000313" key="6">
    <source>
        <dbReference type="WBParaSite" id="Hba_06056"/>
    </source>
</evidence>
<keyword evidence="3" id="KW-0804">Transcription</keyword>
<sequence length="136" mass="15518">MVGNGSNRILQCTPLPSLVLSTVSIQPYSFVITTNVDLTITFVDDRADEILRDNYNSSGRGLKGMSLYSLIHVADTDIIRKMHYEVFKLGAYRTPFYRLIMQQGYHTFYVESNIFRYTLNTNKVVVDSITIVSHLV</sequence>
<dbReference type="PANTHER" id="PTHR23043">
    <property type="entry name" value="HYPOXIA-INDUCIBLE FACTOR 1 ALPHA"/>
    <property type="match status" value="1"/>
</dbReference>